<dbReference type="SMART" id="SM00498">
    <property type="entry name" value="FH2"/>
    <property type="match status" value="1"/>
</dbReference>
<dbReference type="Gene3D" id="1.20.58.2220">
    <property type="entry name" value="Formin, FH2 domain"/>
    <property type="match status" value="1"/>
</dbReference>
<feature type="region of interest" description="Disordered" evidence="1">
    <location>
        <begin position="411"/>
        <end position="453"/>
    </location>
</feature>
<feature type="region of interest" description="Disordered" evidence="1">
    <location>
        <begin position="1290"/>
        <end position="1315"/>
    </location>
</feature>
<sequence length="2079" mass="226142">MPALGPLGPSALVDGAALSRLFSRTQSSAATKAASKRATKRPEVQQVKLISSKRAQNVAIVLARLSLSTKEAARRLQCLDSSGFSLELLDRLEQVCPLPEELEAFQAYLQQQEQQQTSEDPKADSATTPPLRDVEAEMLPLVRLTGVSLRTRVVRFDLLAPKTLKELNDALDLVDQAAEQASLLAAVLQWGNYVNHGVRLAATPEGTQSSEEGGAAGDSARGLPGAAASVEALPTRGFALTSLLKLMEFRSTVDSRLSSLHYILVNLGLPEEMPLVEEAARLSDEALDVAAALLHRETQFLLQQIQQAKPSNEFWGPSEIEKLRRLHGEAALGFQGVRQRYAASKERVTELARFYGEEPQRPSAAAAAAAGEGWGGLMRASPFSTLAAILVTFKQTLRDIQQHPKRYAVLLATNSSTSDPKQGNAEEERRGKKEAPSAGESASPGEPPFAAALPKKDQGATFKAPAIAATTGSQLHAHFTRKCSDPIAATCATPRGLRGLGAALMQPEHHHHQPCTPLQQPHGHETSVAVRLPVSGPPSASEGIAASVAASGPANPKDAQAKRPHGLTAAAAAALLAKSNSKLDAKSYRASLHALLDEPSFPALDLAASINKALFVRELSGEEGRGSELPAAAAANEAAGASVESHSTPREPAKAAERTQQMLRAVQAPLPAVATSPRLPGNLGNDSEHQKRAVASVGNVQFFPPRVVPKQLQRLPSTPPHVWRPILRPRLPPPAVVPGKYPRGSQNKAVPPTIGEGRGKQQPNAQESGIGHPGATCSTVYFSILGYKCHRYAALQEIVPPPPELHGYMRALTMASGEYPASIFPLRKHISSCIPQMELRLKRLSAIFWHQRNQGVCRLQASAASTIDAQLLGDVDARTMQSHIVAMQDPAGYCSSTENVQTHFCVILREYAAACLALEQLEGQQCHIQSLKDRKQAKRQQDRAAAKESALKRPGKRRSKKSGKKGSRTQEPVILEETSLVELPSPEEQEARWKELTEERERHIRVARENEGSGANGADSGLSERLQQILDASAYLQSGSLLLTGMAKEILGSKISSAGALPEGASMDFDPGFIEGILRSVLVEGTAYAQPLAPFCVSFIENALMSINSRKKGPEEAGADAFLLLTSLDALVCTTAKLKATVSAAHPSARASDISALVKQDALSGRLDTIPDDIASQIVDLVLSIIDHPEHITGRKDLRECLRLVVRQVRSLDLPLTIMCYRFKKKQAGIRIGEGLTTSGITSSQYTPSAPGPRHRSACIVQGQPILGSACMHGIQETIFISVHPVRNTEGQTGQASGIAQGSPSTQQGSTGTHYDLETPGTSQTGAGTLPHASVDVTPKSVFALRFGKGGMEYVDSGKVNLAQVTVPGLSGTTVPLTSLPVFQDKDQQPKYGVHFHDIQTDYILGNRGTKNDICITDAMVLPTGGDSYTPGEGPPQSLAALAASAVERWSLRKMHEATHGTVTLFRDNNTIEQHVQRLLTKHHANIADATTPAPSFNTLTSSGCKSYSDEARRLFYEYYASAQLFWSEMGRGKKASSHLMCEEHKASERSTGEERLLLPGHAEQNEKYRVAHLSVLNSWMDKGKKVKELSAGITSEIETYALGLERYVNILLEHSETQGLFSLAAHSWVQMRGIYNAAEGYLPGKGDTISKRNKQLAAIFAKLWYEMDLGIRQPAHSVLKPFPAMLASVTLQVAFFLHSVVEGFKNSIWRRMGAAVKSFFAGIFRKNKKMKAPSSWGQIQSRAHARQRTDAEGFQGALSAINQLAKMFHKRFLEPAITASEPHPLLPAYISFIHALVAQWMVPFGEKLNMKDPTISKAKKLFYHNVFVHPKGLTHVAAGIITNSCKDLKKIDMGRVKATVEASGKRQNAGNTILKHRNVSLRRSELEHHLNILLSTYVDPLDLIRTAQDLATRCSAQSSALASDEPPPQEETKEKRKLPQVTFKKPPKGNPDDERVVQMLTSKFVLDSWCLKYRDYVMRELASVPKTTDSNKLVLFLDGVLDKTSEIVLVPGSVKTSWVINLKCPFMRDFVDPQLRQSARHEMLQYALCKSPYQIVMITDLCFILYRRRTIRMSLVPW</sequence>
<feature type="compositionally biased region" description="Polar residues" evidence="1">
    <location>
        <begin position="412"/>
        <end position="421"/>
    </location>
</feature>
<feature type="domain" description="FH2" evidence="2">
    <location>
        <begin position="1"/>
        <end position="419"/>
    </location>
</feature>
<dbReference type="Proteomes" id="UP000095192">
    <property type="component" value="Unassembled WGS sequence"/>
</dbReference>
<feature type="compositionally biased region" description="Low complexity" evidence="1">
    <location>
        <begin position="627"/>
        <end position="641"/>
    </location>
</feature>
<dbReference type="InterPro" id="IPR015425">
    <property type="entry name" value="FH2_Formin"/>
</dbReference>
<dbReference type="Pfam" id="PF02181">
    <property type="entry name" value="FH2"/>
    <property type="match status" value="1"/>
</dbReference>
<protein>
    <submittedName>
        <fullName evidence="3">Formin related protein</fullName>
    </submittedName>
</protein>
<evidence type="ECO:0000256" key="1">
    <source>
        <dbReference type="SAM" id="MobiDB-lite"/>
    </source>
</evidence>
<dbReference type="EMBL" id="JROU02001336">
    <property type="protein sequence ID" value="OEH76749.1"/>
    <property type="molecule type" value="Genomic_DNA"/>
</dbReference>
<keyword evidence="4" id="KW-1185">Reference proteome</keyword>
<comment type="caution">
    <text evidence="3">The sequence shown here is derived from an EMBL/GenBank/DDBJ whole genome shotgun (WGS) entry which is preliminary data.</text>
</comment>
<dbReference type="PROSITE" id="PS51444">
    <property type="entry name" value="FH2"/>
    <property type="match status" value="1"/>
</dbReference>
<dbReference type="SUPFAM" id="SSF101447">
    <property type="entry name" value="Formin homology 2 domain (FH2 domain)"/>
    <property type="match status" value="1"/>
</dbReference>
<dbReference type="InterPro" id="IPR051425">
    <property type="entry name" value="Formin_Homology"/>
</dbReference>
<feature type="region of interest" description="Disordered" evidence="1">
    <location>
        <begin position="626"/>
        <end position="655"/>
    </location>
</feature>
<feature type="region of interest" description="Disordered" evidence="1">
    <location>
        <begin position="935"/>
        <end position="996"/>
    </location>
</feature>
<feature type="compositionally biased region" description="Basic and acidic residues" evidence="1">
    <location>
        <begin position="424"/>
        <end position="435"/>
    </location>
</feature>
<dbReference type="VEuPathDB" id="ToxoDB:LOC34620900"/>
<feature type="compositionally biased region" description="Polar residues" evidence="1">
    <location>
        <begin position="1290"/>
        <end position="1313"/>
    </location>
</feature>
<organism evidence="3 4">
    <name type="scientific">Cyclospora cayetanensis</name>
    <dbReference type="NCBI Taxonomy" id="88456"/>
    <lineage>
        <taxon>Eukaryota</taxon>
        <taxon>Sar</taxon>
        <taxon>Alveolata</taxon>
        <taxon>Apicomplexa</taxon>
        <taxon>Conoidasida</taxon>
        <taxon>Coccidia</taxon>
        <taxon>Eucoccidiorida</taxon>
        <taxon>Eimeriorina</taxon>
        <taxon>Eimeriidae</taxon>
        <taxon>Cyclospora</taxon>
    </lineage>
</organism>
<dbReference type="PANTHER" id="PTHR45725">
    <property type="entry name" value="FORMIN HOMOLOGY 2 FAMILY MEMBER"/>
    <property type="match status" value="1"/>
</dbReference>
<name>A0A1D3D018_9EIME</name>
<feature type="compositionally biased region" description="Basic and acidic residues" evidence="1">
    <location>
        <begin position="935"/>
        <end position="951"/>
    </location>
</feature>
<reference evidence="3 4" key="1">
    <citation type="journal article" date="2016" name="BMC Genomics">
        <title>Comparative genomics reveals Cyclospora cayetanensis possesses coccidia-like metabolism and invasion components but unique surface antigens.</title>
        <authorList>
            <person name="Liu S."/>
            <person name="Wang L."/>
            <person name="Zheng H."/>
            <person name="Xu Z."/>
            <person name="Roellig D.M."/>
            <person name="Li N."/>
            <person name="Frace M.A."/>
            <person name="Tang K."/>
            <person name="Arrowood M.J."/>
            <person name="Moss D.M."/>
            <person name="Zhang L."/>
            <person name="Feng Y."/>
            <person name="Xiao L."/>
        </authorList>
    </citation>
    <scope>NUCLEOTIDE SEQUENCE [LARGE SCALE GENOMIC DNA]</scope>
    <source>
        <strain evidence="3 4">CHN_HEN01</strain>
    </source>
</reference>
<dbReference type="VEuPathDB" id="ToxoDB:cyc_05343"/>
<feature type="region of interest" description="Disordered" evidence="1">
    <location>
        <begin position="1918"/>
        <end position="1953"/>
    </location>
</feature>
<evidence type="ECO:0000313" key="4">
    <source>
        <dbReference type="Proteomes" id="UP000095192"/>
    </source>
</evidence>
<accession>A0A1D3D018</accession>
<gene>
    <name evidence="3" type="ORF">cyc_05343</name>
</gene>
<dbReference type="InParanoid" id="A0A1D3D018"/>
<dbReference type="InterPro" id="IPR042201">
    <property type="entry name" value="FH2_Formin_sf"/>
</dbReference>
<feature type="region of interest" description="Disordered" evidence="1">
    <location>
        <begin position="110"/>
        <end position="131"/>
    </location>
</feature>
<evidence type="ECO:0000259" key="2">
    <source>
        <dbReference type="PROSITE" id="PS51444"/>
    </source>
</evidence>
<feature type="compositionally biased region" description="Basic residues" evidence="1">
    <location>
        <begin position="953"/>
        <end position="967"/>
    </location>
</feature>
<dbReference type="PANTHER" id="PTHR45725:SF1">
    <property type="entry name" value="DISHEVELLED ASSOCIATED ACTIVATOR OF MORPHOGENESIS, ISOFORM D"/>
    <property type="match status" value="1"/>
</dbReference>
<dbReference type="VEuPathDB" id="ToxoDB:LOC34621714"/>
<proteinExistence type="predicted"/>
<evidence type="ECO:0000313" key="3">
    <source>
        <dbReference type="EMBL" id="OEH76749.1"/>
    </source>
</evidence>